<dbReference type="InterPro" id="IPR011006">
    <property type="entry name" value="CheY-like_superfamily"/>
</dbReference>
<reference evidence="12 13" key="1">
    <citation type="submission" date="2018-07" db="EMBL/GenBank/DDBJ databases">
        <title>Marsedoiliclastica nanhaica gen. nov. sp. nov., a novel marine hydrocarbonoclastic bacterium isolated from an in-situ enriched hydrocarbon-degrading consortium in deep-sea sediment.</title>
        <authorList>
            <person name="Dong C."/>
            <person name="Ma T."/>
            <person name="Liu R."/>
            <person name="Shao Z."/>
        </authorList>
    </citation>
    <scope>NUCLEOTIDE SEQUENCE [LARGE SCALE GENOMIC DNA]</scope>
    <source>
        <strain evidence="13">soil36-7</strain>
    </source>
</reference>
<protein>
    <submittedName>
        <fullName evidence="12">DNA-binding response regulator</fullName>
    </submittedName>
</protein>
<dbReference type="SMART" id="SM00448">
    <property type="entry name" value="REC"/>
    <property type="match status" value="1"/>
</dbReference>
<dbReference type="Gene3D" id="3.40.50.2300">
    <property type="match status" value="1"/>
</dbReference>
<keyword evidence="3 8" id="KW-0597">Phosphoprotein</keyword>
<evidence type="ECO:0000256" key="9">
    <source>
        <dbReference type="PROSITE-ProRule" id="PRU01091"/>
    </source>
</evidence>
<dbReference type="InterPro" id="IPR001867">
    <property type="entry name" value="OmpR/PhoB-type_DNA-bd"/>
</dbReference>
<evidence type="ECO:0000259" key="10">
    <source>
        <dbReference type="PROSITE" id="PS50110"/>
    </source>
</evidence>
<dbReference type="Gene3D" id="1.10.10.10">
    <property type="entry name" value="Winged helix-like DNA-binding domain superfamily/Winged helix DNA-binding domain"/>
    <property type="match status" value="1"/>
</dbReference>
<dbReference type="GO" id="GO:0006355">
    <property type="term" value="P:regulation of DNA-templated transcription"/>
    <property type="evidence" value="ECO:0007669"/>
    <property type="project" value="InterPro"/>
</dbReference>
<dbReference type="Gene3D" id="6.10.250.690">
    <property type="match status" value="1"/>
</dbReference>
<feature type="domain" description="Response regulatory" evidence="10">
    <location>
        <begin position="9"/>
        <end position="122"/>
    </location>
</feature>
<keyword evidence="5" id="KW-0805">Transcription regulation</keyword>
<keyword evidence="6 9" id="KW-0238">DNA-binding</keyword>
<sequence>MSVSPHRARVLIVEDDPELNNQLGALLQAQGYRIRQCFEGERGLLTALNQRFDLILLDVLLPRMDGFSVLKQLRRTCQTPVMILSACGAEEERIQGFSGGADDYVAKPFSFTELLLRMEAVLRRSMGWQPPTADACELRLDGLILDRRRQTVHFAGTPVELTPVQFRLLWMLALHAGEPVSKPCLYQLVLERDFSCHDRSLDMHVSRVRRKLTAAGMAAGRLQTLHGKGYSFV</sequence>
<dbReference type="GO" id="GO:0000156">
    <property type="term" value="F:phosphorelay response regulator activity"/>
    <property type="evidence" value="ECO:0007669"/>
    <property type="project" value="TreeGrafter"/>
</dbReference>
<dbReference type="GO" id="GO:0000976">
    <property type="term" value="F:transcription cis-regulatory region binding"/>
    <property type="evidence" value="ECO:0007669"/>
    <property type="project" value="TreeGrafter"/>
</dbReference>
<dbReference type="OrthoDB" id="9802426at2"/>
<keyword evidence="7" id="KW-0804">Transcription</keyword>
<dbReference type="Pfam" id="PF00486">
    <property type="entry name" value="Trans_reg_C"/>
    <property type="match status" value="1"/>
</dbReference>
<dbReference type="PROSITE" id="PS51755">
    <property type="entry name" value="OMPR_PHOB"/>
    <property type="match status" value="1"/>
</dbReference>
<keyword evidence="13" id="KW-1185">Reference proteome</keyword>
<dbReference type="PANTHER" id="PTHR48111:SF39">
    <property type="entry name" value="TRANSCRIPTIONAL REGULATORY PROTEIN CPXR"/>
    <property type="match status" value="1"/>
</dbReference>
<evidence type="ECO:0000256" key="1">
    <source>
        <dbReference type="ARBA" id="ARBA00004496"/>
    </source>
</evidence>
<evidence type="ECO:0000256" key="3">
    <source>
        <dbReference type="ARBA" id="ARBA00022553"/>
    </source>
</evidence>
<dbReference type="CDD" id="cd00383">
    <property type="entry name" value="trans_reg_C"/>
    <property type="match status" value="1"/>
</dbReference>
<dbReference type="PROSITE" id="PS50110">
    <property type="entry name" value="RESPONSE_REGULATORY"/>
    <property type="match status" value="1"/>
</dbReference>
<evidence type="ECO:0000256" key="4">
    <source>
        <dbReference type="ARBA" id="ARBA00023012"/>
    </source>
</evidence>
<feature type="modified residue" description="4-aspartylphosphate" evidence="8">
    <location>
        <position position="58"/>
    </location>
</feature>
<dbReference type="SUPFAM" id="SSF52172">
    <property type="entry name" value="CheY-like"/>
    <property type="match status" value="1"/>
</dbReference>
<dbReference type="InterPro" id="IPR039420">
    <property type="entry name" value="WalR-like"/>
</dbReference>
<feature type="domain" description="OmpR/PhoB-type" evidence="11">
    <location>
        <begin position="135"/>
        <end position="233"/>
    </location>
</feature>
<evidence type="ECO:0000256" key="2">
    <source>
        <dbReference type="ARBA" id="ARBA00022490"/>
    </source>
</evidence>
<dbReference type="KEGG" id="hmi:soil367_15805"/>
<dbReference type="SMART" id="SM00862">
    <property type="entry name" value="Trans_reg_C"/>
    <property type="match status" value="1"/>
</dbReference>
<evidence type="ECO:0000259" key="11">
    <source>
        <dbReference type="PROSITE" id="PS51755"/>
    </source>
</evidence>
<gene>
    <name evidence="12" type="ORF">soil367_15805</name>
</gene>
<dbReference type="AlphaFoldDB" id="A0A4P7XJH7"/>
<comment type="subcellular location">
    <subcellularLocation>
        <location evidence="1">Cytoplasm</location>
    </subcellularLocation>
</comment>
<dbReference type="InterPro" id="IPR036388">
    <property type="entry name" value="WH-like_DNA-bd_sf"/>
</dbReference>
<dbReference type="GO" id="GO:0032993">
    <property type="term" value="C:protein-DNA complex"/>
    <property type="evidence" value="ECO:0007669"/>
    <property type="project" value="TreeGrafter"/>
</dbReference>
<dbReference type="InterPro" id="IPR001789">
    <property type="entry name" value="Sig_transdc_resp-reg_receiver"/>
</dbReference>
<accession>A0A4P7XJH7</accession>
<keyword evidence="4" id="KW-0902">Two-component regulatory system</keyword>
<proteinExistence type="predicted"/>
<evidence type="ECO:0000256" key="7">
    <source>
        <dbReference type="ARBA" id="ARBA00023163"/>
    </source>
</evidence>
<dbReference type="Pfam" id="PF00072">
    <property type="entry name" value="Response_reg"/>
    <property type="match status" value="1"/>
</dbReference>
<dbReference type="GO" id="GO:0005829">
    <property type="term" value="C:cytosol"/>
    <property type="evidence" value="ECO:0007669"/>
    <property type="project" value="TreeGrafter"/>
</dbReference>
<dbReference type="EMBL" id="CP031093">
    <property type="protein sequence ID" value="QCF27276.1"/>
    <property type="molecule type" value="Genomic_DNA"/>
</dbReference>
<evidence type="ECO:0000256" key="6">
    <source>
        <dbReference type="ARBA" id="ARBA00023125"/>
    </source>
</evidence>
<dbReference type="RefSeq" id="WP_136549986.1">
    <property type="nucleotide sequence ID" value="NZ_CP031093.1"/>
</dbReference>
<dbReference type="Proteomes" id="UP000298049">
    <property type="component" value="Chromosome"/>
</dbReference>
<name>A0A4P7XJH7_9ALTE</name>
<organism evidence="12 13">
    <name type="scientific">Hydrocarboniclastica marina</name>
    <dbReference type="NCBI Taxonomy" id="2259620"/>
    <lineage>
        <taxon>Bacteria</taxon>
        <taxon>Pseudomonadati</taxon>
        <taxon>Pseudomonadota</taxon>
        <taxon>Gammaproteobacteria</taxon>
        <taxon>Alteromonadales</taxon>
        <taxon>Alteromonadaceae</taxon>
        <taxon>Hydrocarboniclastica</taxon>
    </lineage>
</organism>
<evidence type="ECO:0000313" key="12">
    <source>
        <dbReference type="EMBL" id="QCF27276.1"/>
    </source>
</evidence>
<feature type="DNA-binding region" description="OmpR/PhoB-type" evidence="9">
    <location>
        <begin position="135"/>
        <end position="233"/>
    </location>
</feature>
<evidence type="ECO:0000313" key="13">
    <source>
        <dbReference type="Proteomes" id="UP000298049"/>
    </source>
</evidence>
<dbReference type="PANTHER" id="PTHR48111">
    <property type="entry name" value="REGULATOR OF RPOS"/>
    <property type="match status" value="1"/>
</dbReference>
<keyword evidence="2" id="KW-0963">Cytoplasm</keyword>
<evidence type="ECO:0000256" key="5">
    <source>
        <dbReference type="ARBA" id="ARBA00023015"/>
    </source>
</evidence>
<evidence type="ECO:0000256" key="8">
    <source>
        <dbReference type="PROSITE-ProRule" id="PRU00169"/>
    </source>
</evidence>